<dbReference type="PANTHER" id="PTHR39967">
    <property type="match status" value="1"/>
</dbReference>
<dbReference type="AlphaFoldDB" id="A0A484I6X9"/>
<dbReference type="SUPFAM" id="SSF53098">
    <property type="entry name" value="Ribonuclease H-like"/>
    <property type="match status" value="1"/>
</dbReference>
<evidence type="ECO:0000259" key="1">
    <source>
        <dbReference type="Pfam" id="PF13610"/>
    </source>
</evidence>
<dbReference type="Proteomes" id="UP000294299">
    <property type="component" value="Chromosome NFRAN"/>
</dbReference>
<proteinExistence type="predicted"/>
<dbReference type="InterPro" id="IPR012337">
    <property type="entry name" value="RNaseH-like_sf"/>
</dbReference>
<gene>
    <name evidence="2" type="ORF">NFRAN_1166</name>
</gene>
<dbReference type="Pfam" id="PF13610">
    <property type="entry name" value="DDE_Tnp_IS240"/>
    <property type="match status" value="1"/>
</dbReference>
<keyword evidence="3" id="KW-1185">Reference proteome</keyword>
<dbReference type="GeneID" id="39420579"/>
<name>A0A484I6X9_9ARCH</name>
<evidence type="ECO:0000313" key="3">
    <source>
        <dbReference type="Proteomes" id="UP000294299"/>
    </source>
</evidence>
<reference evidence="2 3" key="1">
    <citation type="submission" date="2019-02" db="EMBL/GenBank/DDBJ databases">
        <authorList>
            <person name="Lehtovirta-Morley E L."/>
        </authorList>
    </citation>
    <scope>NUCLEOTIDE SEQUENCE [LARGE SCALE GENOMIC DNA]</scope>
    <source>
        <strain evidence="2">NFRAN1</strain>
    </source>
</reference>
<feature type="domain" description="DDE" evidence="1">
    <location>
        <begin position="68"/>
        <end position="164"/>
    </location>
</feature>
<sequence>MFVKRNRTSSLDISRALYLYFLGLSTRSVSKAMFFLHKIRRSHVAIWKWIQKHHPRKILSKSKRISEFIVDETLIKVGPEYIWLWVTIEPENRQILALSISKERNIFVAERFLYSLIKIHGKHPVSTDGGTWYPQACRFLKLDHHLHSSLEKSLIERKMQYIKDRTESFDDYFPCRMRNCKLMHVQNWLNLFLDYHNKYVIYT</sequence>
<protein>
    <recommendedName>
        <fullName evidence="1">DDE domain-containing protein</fullName>
    </recommendedName>
</protein>
<dbReference type="OrthoDB" id="7532at2157"/>
<dbReference type="EMBL" id="LR216287">
    <property type="protein sequence ID" value="VFJ13488.1"/>
    <property type="molecule type" value="Genomic_DNA"/>
</dbReference>
<organism evidence="2 3">
    <name type="scientific">Candidatus Nitrosocosmicus franklandianus</name>
    <dbReference type="NCBI Taxonomy" id="1798806"/>
    <lineage>
        <taxon>Archaea</taxon>
        <taxon>Nitrososphaerota</taxon>
        <taxon>Nitrososphaeria</taxon>
        <taxon>Nitrososphaerales</taxon>
        <taxon>Nitrososphaeraceae</taxon>
        <taxon>Candidatus Nitrosocosmicus</taxon>
    </lineage>
</organism>
<accession>A0A484I6X9</accession>
<dbReference type="RefSeq" id="WP_134483416.1">
    <property type="nucleotide sequence ID" value="NZ_LR216287.1"/>
</dbReference>
<dbReference type="InterPro" id="IPR032874">
    <property type="entry name" value="DDE_dom"/>
</dbReference>
<evidence type="ECO:0000313" key="2">
    <source>
        <dbReference type="EMBL" id="VFJ13488.1"/>
    </source>
</evidence>
<dbReference type="PANTHER" id="PTHR39967:SF1">
    <property type="entry name" value="ISH14-TYPE TRANSPOSASE HSIRS44"/>
    <property type="match status" value="1"/>
</dbReference>
<dbReference type="KEGG" id="nfn:NFRAN_1166"/>